<proteinExistence type="predicted"/>
<dbReference type="PANTHER" id="PTHR43476:SF3">
    <property type="entry name" value="FAD-BINDING MONOOXYGENASE"/>
    <property type="match status" value="1"/>
</dbReference>
<evidence type="ECO:0000313" key="4">
    <source>
        <dbReference type="Proteomes" id="UP000639859"/>
    </source>
</evidence>
<dbReference type="EMBL" id="JADWOX010000004">
    <property type="protein sequence ID" value="MBI1683640.1"/>
    <property type="molecule type" value="Genomic_DNA"/>
</dbReference>
<dbReference type="InterPro" id="IPR036188">
    <property type="entry name" value="FAD/NAD-bd_sf"/>
</dbReference>
<name>A0ABS0SXK2_9CAUL</name>
<comment type="caution">
    <text evidence="3">The sequence shown here is derived from an EMBL/GenBank/DDBJ whole genome shotgun (WGS) entry which is preliminary data.</text>
</comment>
<dbReference type="Gene3D" id="3.50.50.60">
    <property type="entry name" value="FAD/NAD(P)-binding domain"/>
    <property type="match status" value="1"/>
</dbReference>
<protein>
    <submittedName>
        <fullName evidence="3">Bifunctional 3-(3-hydroxy-phenyl)propionate/3-hydroxycinnamic acid hydroxylase</fullName>
    </submittedName>
</protein>
<evidence type="ECO:0000313" key="3">
    <source>
        <dbReference type="EMBL" id="MBI1683640.1"/>
    </source>
</evidence>
<reference evidence="3 4" key="1">
    <citation type="submission" date="2020-11" db="EMBL/GenBank/DDBJ databases">
        <title>genome sequence of strain KACC 18849.</title>
        <authorList>
            <person name="Gao J."/>
            <person name="Zhang X."/>
        </authorList>
    </citation>
    <scope>NUCLEOTIDE SEQUENCE [LARGE SCALE GENOMIC DNA]</scope>
    <source>
        <strain evidence="3 4">KACC 18849</strain>
    </source>
</reference>
<feature type="domain" description="FAD-binding" evidence="2">
    <location>
        <begin position="3"/>
        <end position="348"/>
    </location>
</feature>
<accession>A0ABS0SXK2</accession>
<dbReference type="PRINTS" id="PR00420">
    <property type="entry name" value="RNGMNOXGNASE"/>
</dbReference>
<dbReference type="Pfam" id="PF01494">
    <property type="entry name" value="FAD_binding_3"/>
    <property type="match status" value="1"/>
</dbReference>
<keyword evidence="4" id="KW-1185">Reference proteome</keyword>
<dbReference type="Gene3D" id="3.30.70.2450">
    <property type="match status" value="1"/>
</dbReference>
<dbReference type="InterPro" id="IPR050631">
    <property type="entry name" value="PheA/TfdB_FAD_monoxygenase"/>
</dbReference>
<gene>
    <name evidence="3" type="ORF">I4Q42_08175</name>
</gene>
<sequence length="514" mass="55111">MTYDVAIVGCGPVGALAANLLGQAGLSVLVLEQERDPHPLPRAVHLDHEMMRIFQGAGLVDRLHPLMRETQGHLHIGADGGVIRYMGTAGQAKRFGWANDYFFYQPELEAQLRDALARFPAVTLRLGAKLESLTQDDAGADLVLAGGETLRARWVIACDGARSAVRKSLGVKLDDLDFEEPWLVVDAEVDGPIVFPDIPGLPAGADLQQLSVMLCDPRRPATIVPGRGNHRRWEFMLLPGEDDQAMMATEQVEALIAPWVEGSTYRLVRAATYRFHGLVAERWRVGRVFLAGDAAHQTPPFFGQGMCHGLRDVSNLAWKLPLVIAGLANEALLDTYQPERDPHVRGVIGAAVNAGRYICQLDPAKAAERDAHMREVMAAAKPGTTAADLIPAYQAGVARPGSGERFIHPRVGGVLLDDVLGEGFAVIAREPVASSPAFAHIGGSIHVIGQGLDDADGALAAWLDAKGAAAVLLRPDRYVYGVAETADALPALIDQLRADLSLKVAAPEETACPV</sequence>
<evidence type="ECO:0000259" key="2">
    <source>
        <dbReference type="Pfam" id="PF01494"/>
    </source>
</evidence>
<keyword evidence="1" id="KW-0560">Oxidoreductase</keyword>
<organism evidence="3 4">
    <name type="scientific">Caulobacter hibisci</name>
    <dbReference type="NCBI Taxonomy" id="2035993"/>
    <lineage>
        <taxon>Bacteria</taxon>
        <taxon>Pseudomonadati</taxon>
        <taxon>Pseudomonadota</taxon>
        <taxon>Alphaproteobacteria</taxon>
        <taxon>Caulobacterales</taxon>
        <taxon>Caulobacteraceae</taxon>
        <taxon>Caulobacter</taxon>
    </lineage>
</organism>
<dbReference type="InterPro" id="IPR002938">
    <property type="entry name" value="FAD-bd"/>
</dbReference>
<dbReference type="SUPFAM" id="SSF51905">
    <property type="entry name" value="FAD/NAD(P)-binding domain"/>
    <property type="match status" value="1"/>
</dbReference>
<dbReference type="Proteomes" id="UP000639859">
    <property type="component" value="Unassembled WGS sequence"/>
</dbReference>
<dbReference type="PANTHER" id="PTHR43476">
    <property type="entry name" value="3-(3-HYDROXY-PHENYL)PROPIONATE/3-HYDROXYCINNAMIC ACID HYDROXYLASE"/>
    <property type="match status" value="1"/>
</dbReference>
<dbReference type="NCBIfam" id="NF004829">
    <property type="entry name" value="PRK06183.1-3"/>
    <property type="match status" value="1"/>
</dbReference>
<dbReference type="RefSeq" id="WP_198575575.1">
    <property type="nucleotide sequence ID" value="NZ_JADWOX010000004.1"/>
</dbReference>
<evidence type="ECO:0000256" key="1">
    <source>
        <dbReference type="ARBA" id="ARBA00023002"/>
    </source>
</evidence>